<accession>A0AAD5MW51</accession>
<dbReference type="AlphaFoldDB" id="A0AAD5MW51"/>
<evidence type="ECO:0000256" key="4">
    <source>
        <dbReference type="ARBA" id="ARBA00022833"/>
    </source>
</evidence>
<dbReference type="Gene3D" id="3.30.50.10">
    <property type="entry name" value="Erythroid Transcription Factor GATA-1, subunit A"/>
    <property type="match status" value="1"/>
</dbReference>
<sequence>MSFHRTIPVVMDTKHPPPGDLTEYGSRLDVSNCNEDLSAPYTPVLSNRGPCQTIDAPMQFSSNFCASDLHGPINYPMTMATVTSPIHPSPVPSDPPRSNIVGNAQLPPCDHPRYTKKDKPPRRGVVNADIECANCGTKITSAWRRSAEGESECNACNLFFRKNGRKRPFWMRRDIITRRYRLSRCKLCEAHAKCNPTDYGQIHKAVTRHCQNDELSSEGAVTQHNIVQPSDPTGPQSTAAQNSFVPSNAASPRALTTLISSSVHYNTQNPMVMSYATERCVFSALNIDQHSSPSVVSDQISFTEQSHSAFFGPDVFGHHMLTTPPNLNENVVEHDAVKEKASPIDQNTGDRQNEAYQSFVENAVQQELVGTDMLNDNPFEDEYEVI</sequence>
<reference evidence="11" key="1">
    <citation type="submission" date="2021-06" db="EMBL/GenBank/DDBJ databases">
        <title>Parelaphostrongylus tenuis whole genome reference sequence.</title>
        <authorList>
            <person name="Garwood T.J."/>
            <person name="Larsen P.A."/>
            <person name="Fountain-Jones N.M."/>
            <person name="Garbe J.R."/>
            <person name="Macchietto M.G."/>
            <person name="Kania S.A."/>
            <person name="Gerhold R.W."/>
            <person name="Richards J.E."/>
            <person name="Wolf T.M."/>
        </authorList>
    </citation>
    <scope>NUCLEOTIDE SEQUENCE</scope>
    <source>
        <strain evidence="11">MNPRO001-30</strain>
        <tissue evidence="11">Meninges</tissue>
    </source>
</reference>
<dbReference type="GO" id="GO:0005634">
    <property type="term" value="C:nucleus"/>
    <property type="evidence" value="ECO:0007669"/>
    <property type="project" value="UniProtKB-SubCell"/>
</dbReference>
<evidence type="ECO:0000313" key="11">
    <source>
        <dbReference type="EMBL" id="KAJ1351794.1"/>
    </source>
</evidence>
<dbReference type="InterPro" id="IPR000679">
    <property type="entry name" value="Znf_GATA"/>
</dbReference>
<dbReference type="SUPFAM" id="SSF57716">
    <property type="entry name" value="Glucocorticoid receptor-like (DNA-binding domain)"/>
    <property type="match status" value="1"/>
</dbReference>
<dbReference type="PANTHER" id="PTHR10071:SF281">
    <property type="entry name" value="BOX A-BINDING FACTOR-RELATED"/>
    <property type="match status" value="1"/>
</dbReference>
<keyword evidence="5" id="KW-0805">Transcription regulation</keyword>
<dbReference type="GO" id="GO:0008270">
    <property type="term" value="F:zinc ion binding"/>
    <property type="evidence" value="ECO:0007669"/>
    <property type="project" value="UniProtKB-KW"/>
</dbReference>
<dbReference type="GO" id="GO:0045944">
    <property type="term" value="P:positive regulation of transcription by RNA polymerase II"/>
    <property type="evidence" value="ECO:0007669"/>
    <property type="project" value="TreeGrafter"/>
</dbReference>
<dbReference type="GO" id="GO:0045165">
    <property type="term" value="P:cell fate commitment"/>
    <property type="evidence" value="ECO:0007669"/>
    <property type="project" value="TreeGrafter"/>
</dbReference>
<name>A0AAD5MW51_PARTN</name>
<proteinExistence type="predicted"/>
<feature type="region of interest" description="Disordered" evidence="9">
    <location>
        <begin position="225"/>
        <end position="248"/>
    </location>
</feature>
<evidence type="ECO:0000256" key="2">
    <source>
        <dbReference type="ARBA" id="ARBA00022723"/>
    </source>
</evidence>
<feature type="domain" description="GATA-type" evidence="10">
    <location>
        <begin position="126"/>
        <end position="179"/>
    </location>
</feature>
<evidence type="ECO:0000256" key="1">
    <source>
        <dbReference type="ARBA" id="ARBA00004123"/>
    </source>
</evidence>
<dbReference type="PRINTS" id="PR00619">
    <property type="entry name" value="GATAZNFINGER"/>
</dbReference>
<dbReference type="EMBL" id="JAHQIW010001233">
    <property type="protein sequence ID" value="KAJ1351794.1"/>
    <property type="molecule type" value="Genomic_DNA"/>
</dbReference>
<keyword evidence="2" id="KW-0479">Metal-binding</keyword>
<dbReference type="Proteomes" id="UP001196413">
    <property type="component" value="Unassembled WGS sequence"/>
</dbReference>
<dbReference type="CDD" id="cd00202">
    <property type="entry name" value="ZnF_GATA"/>
    <property type="match status" value="1"/>
</dbReference>
<keyword evidence="6" id="KW-0804">Transcription</keyword>
<dbReference type="GO" id="GO:0000122">
    <property type="term" value="P:negative regulation of transcription by RNA polymerase II"/>
    <property type="evidence" value="ECO:0007669"/>
    <property type="project" value="TreeGrafter"/>
</dbReference>
<dbReference type="PANTHER" id="PTHR10071">
    <property type="entry name" value="TRANSCRIPTION FACTOR GATA FAMILY MEMBER"/>
    <property type="match status" value="1"/>
</dbReference>
<evidence type="ECO:0000256" key="5">
    <source>
        <dbReference type="ARBA" id="ARBA00023015"/>
    </source>
</evidence>
<evidence type="ECO:0000256" key="7">
    <source>
        <dbReference type="ARBA" id="ARBA00023242"/>
    </source>
</evidence>
<dbReference type="GO" id="GO:0000981">
    <property type="term" value="F:DNA-binding transcription factor activity, RNA polymerase II-specific"/>
    <property type="evidence" value="ECO:0007669"/>
    <property type="project" value="TreeGrafter"/>
</dbReference>
<dbReference type="Pfam" id="PF00320">
    <property type="entry name" value="GATA"/>
    <property type="match status" value="1"/>
</dbReference>
<dbReference type="PROSITE" id="PS50114">
    <property type="entry name" value="GATA_ZN_FINGER_2"/>
    <property type="match status" value="1"/>
</dbReference>
<evidence type="ECO:0000256" key="9">
    <source>
        <dbReference type="SAM" id="MobiDB-lite"/>
    </source>
</evidence>
<dbReference type="InterPro" id="IPR039355">
    <property type="entry name" value="Transcription_factor_GATA"/>
</dbReference>
<gene>
    <name evidence="11" type="ORF">KIN20_007941</name>
</gene>
<dbReference type="InterPro" id="IPR013088">
    <property type="entry name" value="Znf_NHR/GATA"/>
</dbReference>
<dbReference type="SMART" id="SM00401">
    <property type="entry name" value="ZnF_GATA"/>
    <property type="match status" value="1"/>
</dbReference>
<keyword evidence="4" id="KW-0862">Zinc</keyword>
<protein>
    <recommendedName>
        <fullName evidence="10">GATA-type domain-containing protein</fullName>
    </recommendedName>
</protein>
<evidence type="ECO:0000256" key="8">
    <source>
        <dbReference type="PROSITE-ProRule" id="PRU00094"/>
    </source>
</evidence>
<evidence type="ECO:0000313" key="12">
    <source>
        <dbReference type="Proteomes" id="UP001196413"/>
    </source>
</evidence>
<dbReference type="GO" id="GO:0000978">
    <property type="term" value="F:RNA polymerase II cis-regulatory region sequence-specific DNA binding"/>
    <property type="evidence" value="ECO:0007669"/>
    <property type="project" value="TreeGrafter"/>
</dbReference>
<dbReference type="PROSITE" id="PS00344">
    <property type="entry name" value="GATA_ZN_FINGER_1"/>
    <property type="match status" value="1"/>
</dbReference>
<comment type="subcellular location">
    <subcellularLocation>
        <location evidence="1">Nucleus</location>
    </subcellularLocation>
</comment>
<evidence type="ECO:0000256" key="6">
    <source>
        <dbReference type="ARBA" id="ARBA00023163"/>
    </source>
</evidence>
<keyword evidence="7" id="KW-0539">Nucleus</keyword>
<evidence type="ECO:0000259" key="10">
    <source>
        <dbReference type="PROSITE" id="PS50114"/>
    </source>
</evidence>
<comment type="caution">
    <text evidence="11">The sequence shown here is derived from an EMBL/GenBank/DDBJ whole genome shotgun (WGS) entry which is preliminary data.</text>
</comment>
<evidence type="ECO:0000256" key="3">
    <source>
        <dbReference type="ARBA" id="ARBA00022771"/>
    </source>
</evidence>
<organism evidence="11 12">
    <name type="scientific">Parelaphostrongylus tenuis</name>
    <name type="common">Meningeal worm</name>
    <dbReference type="NCBI Taxonomy" id="148309"/>
    <lineage>
        <taxon>Eukaryota</taxon>
        <taxon>Metazoa</taxon>
        <taxon>Ecdysozoa</taxon>
        <taxon>Nematoda</taxon>
        <taxon>Chromadorea</taxon>
        <taxon>Rhabditida</taxon>
        <taxon>Rhabditina</taxon>
        <taxon>Rhabditomorpha</taxon>
        <taxon>Strongyloidea</taxon>
        <taxon>Metastrongylidae</taxon>
        <taxon>Parelaphostrongylus</taxon>
    </lineage>
</organism>
<keyword evidence="12" id="KW-1185">Reference proteome</keyword>
<keyword evidence="3 8" id="KW-0863">Zinc-finger</keyword>